<dbReference type="AlphaFoldDB" id="A0ABC8EFY3"/>
<geneLocation type="plasmid" evidence="1 2">
    <name>pKHSU-234311-028-2</name>
</geneLocation>
<gene>
    <name evidence="1" type="ORF">K234311028_p20570</name>
</gene>
<reference evidence="1 2" key="1">
    <citation type="submission" date="2022-09" db="EMBL/GenBank/DDBJ databases">
        <title>complete genome sequences of Clostridium tetani str. KHSU-234311-028 isolated from soil.</title>
        <authorList>
            <person name="Sekizuka T."/>
            <person name="Shitada C."/>
            <person name="Takahashi M."/>
            <person name="Kuroda M."/>
        </authorList>
    </citation>
    <scope>NUCLEOTIDE SEQUENCE [LARGE SCALE GENOMIC DNA]</scope>
    <source>
        <strain evidence="1 2">KHSU-234311-028</strain>
        <plasmid evidence="1 2">pKHSU-234311-028-2</plasmid>
    </source>
</reference>
<keyword evidence="1" id="KW-0614">Plasmid</keyword>
<dbReference type="EMBL" id="AP026820">
    <property type="protein sequence ID" value="BDR82574.1"/>
    <property type="molecule type" value="Genomic_DNA"/>
</dbReference>
<protein>
    <submittedName>
        <fullName evidence="1">Uncharacterized protein</fullName>
    </submittedName>
</protein>
<evidence type="ECO:0000313" key="1">
    <source>
        <dbReference type="EMBL" id="BDR82574.1"/>
    </source>
</evidence>
<name>A0ABC8EFY3_CLOTA</name>
<accession>A0ABC8EFY3</accession>
<organism evidence="1 2">
    <name type="scientific">Clostridium tetani</name>
    <dbReference type="NCBI Taxonomy" id="1513"/>
    <lineage>
        <taxon>Bacteria</taxon>
        <taxon>Bacillati</taxon>
        <taxon>Bacillota</taxon>
        <taxon>Clostridia</taxon>
        <taxon>Eubacteriales</taxon>
        <taxon>Clostridiaceae</taxon>
        <taxon>Clostridium</taxon>
    </lineage>
</organism>
<dbReference type="Proteomes" id="UP001321763">
    <property type="component" value="Plasmid pKHSU-234311-028-2"/>
</dbReference>
<evidence type="ECO:0000313" key="2">
    <source>
        <dbReference type="Proteomes" id="UP001321763"/>
    </source>
</evidence>
<dbReference type="RefSeq" id="WP_317725098.1">
    <property type="nucleotide sequence ID" value="NZ_AP026820.1"/>
</dbReference>
<proteinExistence type="predicted"/>
<sequence>MAKMTLSEESKKYERMVADLVKLQFLVIRYVERHTALKYITLRDVDNVITNGRPTITYSRAVENLYKHAKIRTRNCNIILDSIVELKSKIDNSELGKLKFGVNTPTKIEYELDQYLLRRSFFMSTGMVGIKDASEMLNITESAIKQACQQERLLNTKKVGRNWVVHIPECKAYWNVEDTNDLKY</sequence>